<reference evidence="2 3" key="1">
    <citation type="submission" date="2024-02" db="EMBL/GenBank/DDBJ databases">
        <title>Chromosome-scale genome assembly of the rough periwinkle Littorina saxatilis.</title>
        <authorList>
            <person name="De Jode A."/>
            <person name="Faria R."/>
            <person name="Formenti G."/>
            <person name="Sims Y."/>
            <person name="Smith T.P."/>
            <person name="Tracey A."/>
            <person name="Wood J.M.D."/>
            <person name="Zagrodzka Z.B."/>
            <person name="Johannesson K."/>
            <person name="Butlin R.K."/>
            <person name="Leder E.H."/>
        </authorList>
    </citation>
    <scope>NUCLEOTIDE SEQUENCE [LARGE SCALE GENOMIC DNA]</scope>
    <source>
        <strain evidence="2">Snail1</strain>
        <tissue evidence="2">Muscle</tissue>
    </source>
</reference>
<dbReference type="EMBL" id="JBAMIC010000004">
    <property type="protein sequence ID" value="KAK7107289.1"/>
    <property type="molecule type" value="Genomic_DNA"/>
</dbReference>
<evidence type="ECO:0000313" key="2">
    <source>
        <dbReference type="EMBL" id="KAK7107289.1"/>
    </source>
</evidence>
<protein>
    <submittedName>
        <fullName evidence="2">Uncharacterized protein</fullName>
    </submittedName>
</protein>
<evidence type="ECO:0000313" key="3">
    <source>
        <dbReference type="Proteomes" id="UP001374579"/>
    </source>
</evidence>
<comment type="caution">
    <text evidence="2">The sequence shown here is derived from an EMBL/GenBank/DDBJ whole genome shotgun (WGS) entry which is preliminary data.</text>
</comment>
<feature type="region of interest" description="Disordered" evidence="1">
    <location>
        <begin position="57"/>
        <end position="102"/>
    </location>
</feature>
<accession>A0AAN9BLS2</accession>
<dbReference type="Proteomes" id="UP001374579">
    <property type="component" value="Unassembled WGS sequence"/>
</dbReference>
<feature type="compositionally biased region" description="Basic and acidic residues" evidence="1">
    <location>
        <begin position="57"/>
        <end position="87"/>
    </location>
</feature>
<proteinExistence type="predicted"/>
<gene>
    <name evidence="2" type="ORF">V1264_015236</name>
</gene>
<sequence length="102" mass="12178">MFESLLSSLMMERPEDPVAFIETKMAQIRQVGVKNVNWESFVLSMHPYRDPVRREYVRDGSKYDKEREDEQKKMDDVEEQKLQREQAGEDYQPDLFQLTEAS</sequence>
<organism evidence="2 3">
    <name type="scientific">Littorina saxatilis</name>
    <dbReference type="NCBI Taxonomy" id="31220"/>
    <lineage>
        <taxon>Eukaryota</taxon>
        <taxon>Metazoa</taxon>
        <taxon>Spiralia</taxon>
        <taxon>Lophotrochozoa</taxon>
        <taxon>Mollusca</taxon>
        <taxon>Gastropoda</taxon>
        <taxon>Caenogastropoda</taxon>
        <taxon>Littorinimorpha</taxon>
        <taxon>Littorinoidea</taxon>
        <taxon>Littorinidae</taxon>
        <taxon>Littorina</taxon>
    </lineage>
</organism>
<evidence type="ECO:0000256" key="1">
    <source>
        <dbReference type="SAM" id="MobiDB-lite"/>
    </source>
</evidence>
<keyword evidence="3" id="KW-1185">Reference proteome</keyword>
<name>A0AAN9BLS2_9CAEN</name>
<dbReference type="AlphaFoldDB" id="A0AAN9BLS2"/>